<dbReference type="Proteomes" id="UP001152562">
    <property type="component" value="Unassembled WGS sequence"/>
</dbReference>
<name>A0A9P0T5M2_PIEBR</name>
<reference evidence="1" key="1">
    <citation type="submission" date="2022-05" db="EMBL/GenBank/DDBJ databases">
        <authorList>
            <person name="Okamura Y."/>
        </authorList>
    </citation>
    <scope>NUCLEOTIDE SEQUENCE</scope>
</reference>
<evidence type="ECO:0000313" key="2">
    <source>
        <dbReference type="Proteomes" id="UP001152562"/>
    </source>
</evidence>
<protein>
    <submittedName>
        <fullName evidence="1">Uncharacterized protein</fullName>
    </submittedName>
</protein>
<organism evidence="1 2">
    <name type="scientific">Pieris brassicae</name>
    <name type="common">White butterfly</name>
    <name type="synonym">Large white butterfly</name>
    <dbReference type="NCBI Taxonomy" id="7116"/>
    <lineage>
        <taxon>Eukaryota</taxon>
        <taxon>Metazoa</taxon>
        <taxon>Ecdysozoa</taxon>
        <taxon>Arthropoda</taxon>
        <taxon>Hexapoda</taxon>
        <taxon>Insecta</taxon>
        <taxon>Pterygota</taxon>
        <taxon>Neoptera</taxon>
        <taxon>Endopterygota</taxon>
        <taxon>Lepidoptera</taxon>
        <taxon>Glossata</taxon>
        <taxon>Ditrysia</taxon>
        <taxon>Papilionoidea</taxon>
        <taxon>Pieridae</taxon>
        <taxon>Pierinae</taxon>
        <taxon>Pieris</taxon>
    </lineage>
</organism>
<dbReference type="EMBL" id="CALOZG010000004">
    <property type="protein sequence ID" value="CAH4018232.1"/>
    <property type="molecule type" value="Genomic_DNA"/>
</dbReference>
<proteinExistence type="predicted"/>
<accession>A0A9P0T5M2</accession>
<keyword evidence="2" id="KW-1185">Reference proteome</keyword>
<gene>
    <name evidence="1" type="ORF">PIBRA_LOCUS3619</name>
</gene>
<sequence length="238" mass="26666">MISINLTHGFIIEEEFGLISDKTIYDHRHGNVIYCGAMTLYVNQLNVDILAPVRDTYVFDKGFLMMARYHKLFISIVNVLAVVIFVGDAKPTINYERNTPDSRDLDNAGSSYSQQYYDWGGNNPGGYSFGVAGNGLIDDPRLDYDSRQNNINNDGYYPEVDKNNYNREVGYHSLGGFGGYGGNGGNGGLSSYYGYNNPYYQEANHLGFGYYKKFGYGNIYSSGVTPNLVVGYRGYSRR</sequence>
<dbReference type="AlphaFoldDB" id="A0A9P0T5M2"/>
<comment type="caution">
    <text evidence="1">The sequence shown here is derived from an EMBL/GenBank/DDBJ whole genome shotgun (WGS) entry which is preliminary data.</text>
</comment>
<evidence type="ECO:0000313" key="1">
    <source>
        <dbReference type="EMBL" id="CAH4018232.1"/>
    </source>
</evidence>